<dbReference type="PANTHER" id="PTHR42057:SF2">
    <property type="entry name" value="F-BOX DOMAIN PROTEIN (AFU_ORTHOLOGUE AFUA_4G00200)-RELATED"/>
    <property type="match status" value="1"/>
</dbReference>
<name>A0A7C8IE17_9PLEO</name>
<evidence type="ECO:0008006" key="3">
    <source>
        <dbReference type="Google" id="ProtNLM"/>
    </source>
</evidence>
<comment type="caution">
    <text evidence="1">The sequence shown here is derived from an EMBL/GenBank/DDBJ whole genome shotgun (WGS) entry which is preliminary data.</text>
</comment>
<evidence type="ECO:0000313" key="1">
    <source>
        <dbReference type="EMBL" id="KAF2874692.1"/>
    </source>
</evidence>
<organism evidence="1 2">
    <name type="scientific">Massariosphaeria phaeospora</name>
    <dbReference type="NCBI Taxonomy" id="100035"/>
    <lineage>
        <taxon>Eukaryota</taxon>
        <taxon>Fungi</taxon>
        <taxon>Dikarya</taxon>
        <taxon>Ascomycota</taxon>
        <taxon>Pezizomycotina</taxon>
        <taxon>Dothideomycetes</taxon>
        <taxon>Pleosporomycetidae</taxon>
        <taxon>Pleosporales</taxon>
        <taxon>Pleosporales incertae sedis</taxon>
        <taxon>Massariosphaeria</taxon>
    </lineage>
</organism>
<evidence type="ECO:0000313" key="2">
    <source>
        <dbReference type="Proteomes" id="UP000481861"/>
    </source>
</evidence>
<dbReference type="AlphaFoldDB" id="A0A7C8IE17"/>
<dbReference type="PANTHER" id="PTHR42057">
    <property type="entry name" value="F-BOX DOMAIN PROTEIN (AFU_ORTHOLOGUE AFUA_4G00200)"/>
    <property type="match status" value="1"/>
</dbReference>
<dbReference type="EMBL" id="JAADJZ010000005">
    <property type="protein sequence ID" value="KAF2874692.1"/>
    <property type="molecule type" value="Genomic_DNA"/>
</dbReference>
<keyword evidence="2" id="KW-1185">Reference proteome</keyword>
<gene>
    <name evidence="1" type="ORF">BDV95DRAFT_615981</name>
</gene>
<proteinExistence type="predicted"/>
<reference evidence="1 2" key="1">
    <citation type="submission" date="2020-01" db="EMBL/GenBank/DDBJ databases">
        <authorList>
            <consortium name="DOE Joint Genome Institute"/>
            <person name="Haridas S."/>
            <person name="Albert R."/>
            <person name="Binder M."/>
            <person name="Bloem J."/>
            <person name="Labutti K."/>
            <person name="Salamov A."/>
            <person name="Andreopoulos B."/>
            <person name="Baker S.E."/>
            <person name="Barry K."/>
            <person name="Bills G."/>
            <person name="Bluhm B.H."/>
            <person name="Cannon C."/>
            <person name="Castanera R."/>
            <person name="Culley D.E."/>
            <person name="Daum C."/>
            <person name="Ezra D."/>
            <person name="Gonzalez J.B."/>
            <person name="Henrissat B."/>
            <person name="Kuo A."/>
            <person name="Liang C."/>
            <person name="Lipzen A."/>
            <person name="Lutzoni F."/>
            <person name="Magnuson J."/>
            <person name="Mondo S."/>
            <person name="Nolan M."/>
            <person name="Ohm R."/>
            <person name="Pangilinan J."/>
            <person name="Park H.-J.H."/>
            <person name="Ramirez L."/>
            <person name="Alfaro M."/>
            <person name="Sun H."/>
            <person name="Tritt A."/>
            <person name="Yoshinaga Y."/>
            <person name="Zwiers L.-H.L."/>
            <person name="Turgeon B.G."/>
            <person name="Goodwin S.B."/>
            <person name="Spatafora J.W."/>
            <person name="Crous P.W."/>
            <person name="Grigoriev I.V."/>
        </authorList>
    </citation>
    <scope>NUCLEOTIDE SEQUENCE [LARGE SCALE GENOMIC DNA]</scope>
    <source>
        <strain evidence="1 2">CBS 611.86</strain>
    </source>
</reference>
<protein>
    <recommendedName>
        <fullName evidence="3">F-box domain-containing protein</fullName>
    </recommendedName>
</protein>
<dbReference type="Proteomes" id="UP000481861">
    <property type="component" value="Unassembled WGS sequence"/>
</dbReference>
<accession>A0A7C8IE17</accession>
<dbReference type="OrthoDB" id="3140657at2759"/>
<sequence length="508" mass="58647">MALLDKLPDEILSRIIQSVEKRLDLANVRLVNRHLESIAVEVLFSTATLYAHWSTEYSAPTWPVSYNSQVFKNFLEHEVLKRYVKAVTIYTCETHCNHQPVDAWDAVKTAPRHHANWEELYKRITEFPNLRDVSLCFDRHSHDDLASGYGLNYQKSLHTSGFRQRCFKTLIARFDKRITKLAIRHFEGGPKSTESALKNPELLTGVLENLTSLRLNIIHEEIQSFDGDNRNLKDADPHGFWGRFPATFLTPCQQNLKHLALYSDLAVGWYPKLDLRNIHFPNLQTLALGHFIFSHGWQFDWIMLHGSTLEALYFDHCAILYQIGSTIPGGWLDAEGYPVIPPVDYFIHIPSSAHPNLENDKSLSETTTFKSYDTQWHSVFDRFTDALPRLHDFRFGSSLEWDSSIKSRLGDSIGMAVMPWEAESKIENELFQQRYVQYNDWGDYYDTEWWMAGWDEAMMAQAQPPPDCLEQDKTALQALLITLGCSTRLAEPSPLTVRRRTGKIHSRI</sequence>